<evidence type="ECO:0000256" key="1">
    <source>
        <dbReference type="SAM" id="Phobius"/>
    </source>
</evidence>
<keyword evidence="3" id="KW-1185">Reference proteome</keyword>
<dbReference type="RefSeq" id="WP_089020616.1">
    <property type="nucleotide sequence ID" value="NZ_LT607412.1"/>
</dbReference>
<feature type="transmembrane region" description="Helical" evidence="1">
    <location>
        <begin position="98"/>
        <end position="125"/>
    </location>
</feature>
<feature type="transmembrane region" description="Helical" evidence="1">
    <location>
        <begin position="12"/>
        <end position="30"/>
    </location>
</feature>
<evidence type="ECO:0000313" key="3">
    <source>
        <dbReference type="Proteomes" id="UP000198243"/>
    </source>
</evidence>
<gene>
    <name evidence="2" type="ORF">GA0070607_5368</name>
</gene>
<feature type="transmembrane region" description="Helical" evidence="1">
    <location>
        <begin position="73"/>
        <end position="92"/>
    </location>
</feature>
<dbReference type="OrthoDB" id="4246695at2"/>
<keyword evidence="1" id="KW-1133">Transmembrane helix</keyword>
<dbReference type="AlphaFoldDB" id="A0A1C4XJT1"/>
<keyword evidence="1" id="KW-0812">Transmembrane</keyword>
<sequence>MTVTRGTRAQLGALFLAVATAGAWLLWLGWDTEYDVDAQTGSRSGPYEPWQVIGCVLTLALLAVLAGTRLSPWLVAPVMTVAFTAAWSWGALSSDDSGLWAVGAALVLVGMAIGSTVVSLGAHWASRRLARRTR</sequence>
<dbReference type="Proteomes" id="UP000198243">
    <property type="component" value="Chromosome I"/>
</dbReference>
<evidence type="ECO:0000313" key="2">
    <source>
        <dbReference type="EMBL" id="SCF08748.1"/>
    </source>
</evidence>
<keyword evidence="1" id="KW-0472">Membrane</keyword>
<dbReference type="EMBL" id="LT607412">
    <property type="protein sequence ID" value="SCF08748.1"/>
    <property type="molecule type" value="Genomic_DNA"/>
</dbReference>
<protein>
    <submittedName>
        <fullName evidence="2">Uncharacterized protein</fullName>
    </submittedName>
</protein>
<accession>A0A1C4XJT1</accession>
<name>A0A1C4XJT1_9ACTN</name>
<reference evidence="3" key="1">
    <citation type="submission" date="2016-06" db="EMBL/GenBank/DDBJ databases">
        <authorList>
            <person name="Varghese N."/>
            <person name="Submissions Spin"/>
        </authorList>
    </citation>
    <scope>NUCLEOTIDE SEQUENCE [LARGE SCALE GENOMIC DNA]</scope>
    <source>
        <strain evidence="3">DSM 44875</strain>
    </source>
</reference>
<feature type="transmembrane region" description="Helical" evidence="1">
    <location>
        <begin position="50"/>
        <end position="66"/>
    </location>
</feature>
<organism evidence="2 3">
    <name type="scientific">Micromonospora coriariae</name>
    <dbReference type="NCBI Taxonomy" id="285665"/>
    <lineage>
        <taxon>Bacteria</taxon>
        <taxon>Bacillati</taxon>
        <taxon>Actinomycetota</taxon>
        <taxon>Actinomycetes</taxon>
        <taxon>Micromonosporales</taxon>
        <taxon>Micromonosporaceae</taxon>
        <taxon>Micromonospora</taxon>
    </lineage>
</organism>
<proteinExistence type="predicted"/>